<organism evidence="1 2">
    <name type="scientific">Candidatus Roizmanbacteria bacterium RIFCSPHIGHO2_01_FULL_39_8</name>
    <dbReference type="NCBI Taxonomy" id="1802033"/>
    <lineage>
        <taxon>Bacteria</taxon>
        <taxon>Candidatus Roizmaniibacteriota</taxon>
    </lineage>
</organism>
<evidence type="ECO:0000313" key="1">
    <source>
        <dbReference type="EMBL" id="OGK18133.1"/>
    </source>
</evidence>
<gene>
    <name evidence="1" type="ORF">A2866_06600</name>
</gene>
<reference evidence="1 2" key="1">
    <citation type="journal article" date="2016" name="Nat. Commun.">
        <title>Thousands of microbial genomes shed light on interconnected biogeochemical processes in an aquifer system.</title>
        <authorList>
            <person name="Anantharaman K."/>
            <person name="Brown C.T."/>
            <person name="Hug L.A."/>
            <person name="Sharon I."/>
            <person name="Castelle C.J."/>
            <person name="Probst A.J."/>
            <person name="Thomas B.C."/>
            <person name="Singh A."/>
            <person name="Wilkins M.J."/>
            <person name="Karaoz U."/>
            <person name="Brodie E.L."/>
            <person name="Williams K.H."/>
            <person name="Hubbard S.S."/>
            <person name="Banfield J.F."/>
        </authorList>
    </citation>
    <scope>NUCLEOTIDE SEQUENCE [LARGE SCALE GENOMIC DNA]</scope>
</reference>
<dbReference type="EMBL" id="MFZI01000075">
    <property type="protein sequence ID" value="OGK18133.1"/>
    <property type="molecule type" value="Genomic_DNA"/>
</dbReference>
<dbReference type="Proteomes" id="UP000177026">
    <property type="component" value="Unassembled WGS sequence"/>
</dbReference>
<proteinExistence type="predicted"/>
<protein>
    <recommendedName>
        <fullName evidence="3">Peptidase S9 prolyl oligopeptidase catalytic domain-containing protein</fullName>
    </recommendedName>
</protein>
<dbReference type="Gene3D" id="3.40.50.1820">
    <property type="entry name" value="alpha/beta hydrolase"/>
    <property type="match status" value="1"/>
</dbReference>
<evidence type="ECO:0000313" key="2">
    <source>
        <dbReference type="Proteomes" id="UP000177026"/>
    </source>
</evidence>
<name>A0A1F7GGU0_9BACT</name>
<accession>A0A1F7GGU0</accession>
<dbReference type="InterPro" id="IPR029058">
    <property type="entry name" value="AB_hydrolase_fold"/>
</dbReference>
<evidence type="ECO:0008006" key="3">
    <source>
        <dbReference type="Google" id="ProtNLM"/>
    </source>
</evidence>
<comment type="caution">
    <text evidence="1">The sequence shown here is derived from an EMBL/GenBank/DDBJ whole genome shotgun (WGS) entry which is preliminary data.</text>
</comment>
<dbReference type="SUPFAM" id="SSF53474">
    <property type="entry name" value="alpha/beta-Hydrolases"/>
    <property type="match status" value="1"/>
</dbReference>
<sequence>MFWQQLAPTNFLDDLKGAIQIHHAVNDPVVNIGYSRNLKSLLDKTPVIHELVEYQDGGHNLSGSPFNQAMQKTVDFFHTYLK</sequence>
<dbReference type="AlphaFoldDB" id="A0A1F7GGU0"/>